<keyword evidence="1" id="KW-1133">Transmembrane helix</keyword>
<accession>A0A0K0D683</accession>
<proteinExistence type="predicted"/>
<organism evidence="2 3">
    <name type="scientific">Angiostrongylus cantonensis</name>
    <name type="common">Rat lungworm</name>
    <dbReference type="NCBI Taxonomy" id="6313"/>
    <lineage>
        <taxon>Eukaryota</taxon>
        <taxon>Metazoa</taxon>
        <taxon>Ecdysozoa</taxon>
        <taxon>Nematoda</taxon>
        <taxon>Chromadorea</taxon>
        <taxon>Rhabditida</taxon>
        <taxon>Rhabditina</taxon>
        <taxon>Rhabditomorpha</taxon>
        <taxon>Strongyloidea</taxon>
        <taxon>Metastrongylidae</taxon>
        <taxon>Angiostrongylus</taxon>
    </lineage>
</organism>
<keyword evidence="1" id="KW-0472">Membrane</keyword>
<reference evidence="3" key="2">
    <citation type="submission" date="2017-02" db="UniProtKB">
        <authorList>
            <consortium name="WormBaseParasite"/>
        </authorList>
    </citation>
    <scope>IDENTIFICATION</scope>
</reference>
<dbReference type="Gene3D" id="1.20.1070.10">
    <property type="entry name" value="Rhodopsin 7-helix transmembrane proteins"/>
    <property type="match status" value="1"/>
</dbReference>
<evidence type="ECO:0000256" key="1">
    <source>
        <dbReference type="SAM" id="Phobius"/>
    </source>
</evidence>
<reference evidence="2" key="1">
    <citation type="submission" date="2012-09" db="EMBL/GenBank/DDBJ databases">
        <authorList>
            <person name="Martin A.A."/>
        </authorList>
    </citation>
    <scope>NUCLEOTIDE SEQUENCE</scope>
</reference>
<keyword evidence="1" id="KW-0812">Transmembrane</keyword>
<keyword evidence="2" id="KW-1185">Reference proteome</keyword>
<evidence type="ECO:0000313" key="3">
    <source>
        <dbReference type="WBParaSite" id="ACAC_0000557801-mRNA-1"/>
    </source>
</evidence>
<dbReference type="AlphaFoldDB" id="A0A0K0D683"/>
<sequence>LIGYVIAFTRGTKKAKYWCGRKAAFGDFYGSFIYILNIFGYVCSFMLTTISYFKSKYRKQLTKIRYQIFLSIFSIILVSIPNGIALFVVASIYEPSTYLTCINSALGIFIYLALYDKFRHEFFQILRMLICRVKELVCHKAHSFHKFFTISFSTPTYLL</sequence>
<feature type="transmembrane region" description="Helical" evidence="1">
    <location>
        <begin position="28"/>
        <end position="47"/>
    </location>
</feature>
<name>A0A0K0D683_ANGCA</name>
<feature type="transmembrane region" description="Helical" evidence="1">
    <location>
        <begin position="68"/>
        <end position="90"/>
    </location>
</feature>
<evidence type="ECO:0000313" key="2">
    <source>
        <dbReference type="Proteomes" id="UP000035642"/>
    </source>
</evidence>
<dbReference type="WBParaSite" id="ACAC_0000557801-mRNA-1">
    <property type="protein sequence ID" value="ACAC_0000557801-mRNA-1"/>
    <property type="gene ID" value="ACAC_0000557801"/>
</dbReference>
<dbReference type="Proteomes" id="UP000035642">
    <property type="component" value="Unassembled WGS sequence"/>
</dbReference>
<protein>
    <submittedName>
        <fullName evidence="3">G_PROTEIN_RECEP_F1_2 domain-containing protein</fullName>
    </submittedName>
</protein>
<feature type="transmembrane region" description="Helical" evidence="1">
    <location>
        <begin position="96"/>
        <end position="114"/>
    </location>
</feature>
<dbReference type="SUPFAM" id="SSF81321">
    <property type="entry name" value="Family A G protein-coupled receptor-like"/>
    <property type="match status" value="1"/>
</dbReference>